<dbReference type="InterPro" id="IPR000772">
    <property type="entry name" value="Ricin_B_lectin"/>
</dbReference>
<keyword evidence="3" id="KW-0648">Protein biosynthesis</keyword>
<dbReference type="EMBL" id="VKHT01001301">
    <property type="protein sequence ID" value="MBB0247024.1"/>
    <property type="molecule type" value="Genomic_DNA"/>
</dbReference>
<dbReference type="SUPFAM" id="SSF50370">
    <property type="entry name" value="Ricin B-like lectins"/>
    <property type="match status" value="1"/>
</dbReference>
<dbReference type="InterPro" id="IPR035992">
    <property type="entry name" value="Ricin_B-like_lectins"/>
</dbReference>
<keyword evidence="4" id="KW-1185">Reference proteome</keyword>
<evidence type="ECO:0000256" key="1">
    <source>
        <dbReference type="SAM" id="MobiDB-lite"/>
    </source>
</evidence>
<protein>
    <submittedName>
        <fullName evidence="3">Translation initiation factor IF-2</fullName>
    </submittedName>
</protein>
<evidence type="ECO:0000313" key="4">
    <source>
        <dbReference type="Proteomes" id="UP000538929"/>
    </source>
</evidence>
<gene>
    <name evidence="3" type="ORF">FNQ90_23600</name>
</gene>
<dbReference type="Gene3D" id="2.80.10.50">
    <property type="match status" value="2"/>
</dbReference>
<dbReference type="PROSITE" id="PS50231">
    <property type="entry name" value="RICIN_B_LECTIN"/>
    <property type="match status" value="1"/>
</dbReference>
<sequence>PTTQAPASEPEQPRQAAPAPAAPPPEDFSRPTGRIMGLAAKCLEARSSSNGSELMLNACHGGASQQWTFHRDGTLRIAGLCLSTAGNSTNDGARVVLRGCGSGGNIQQWRVSPNADIVNFAADKCLDVANANTANGTPIQIAICSGNPAQKWTVP</sequence>
<name>A0A7W3THP3_9ACTN</name>
<dbReference type="SMART" id="SM00458">
    <property type="entry name" value="RICIN"/>
    <property type="match status" value="1"/>
</dbReference>
<proteinExistence type="predicted"/>
<comment type="caution">
    <text evidence="3">The sequence shown here is derived from an EMBL/GenBank/DDBJ whole genome shotgun (WGS) entry which is preliminary data.</text>
</comment>
<dbReference type="AlphaFoldDB" id="A0A7W3THP3"/>
<accession>A0A7W3THP3</accession>
<evidence type="ECO:0000259" key="2">
    <source>
        <dbReference type="SMART" id="SM00458"/>
    </source>
</evidence>
<dbReference type="RefSeq" id="WP_182608279.1">
    <property type="nucleotide sequence ID" value="NZ_VKHT01001301.1"/>
</dbReference>
<feature type="domain" description="Ricin B lectin" evidence="2">
    <location>
        <begin position="30"/>
        <end position="155"/>
    </location>
</feature>
<feature type="non-terminal residue" evidence="3">
    <location>
        <position position="1"/>
    </location>
</feature>
<keyword evidence="3" id="KW-0396">Initiation factor</keyword>
<dbReference type="Pfam" id="PF00652">
    <property type="entry name" value="Ricin_B_lectin"/>
    <property type="match status" value="1"/>
</dbReference>
<feature type="region of interest" description="Disordered" evidence="1">
    <location>
        <begin position="1"/>
        <end position="32"/>
    </location>
</feature>
<reference evidence="4" key="1">
    <citation type="submission" date="2019-10" db="EMBL/GenBank/DDBJ databases">
        <title>Streptomyces sp. nov., a novel actinobacterium isolated from alkaline environment.</title>
        <authorList>
            <person name="Golinska P."/>
        </authorList>
    </citation>
    <scope>NUCLEOTIDE SEQUENCE [LARGE SCALE GENOMIC DNA]</scope>
    <source>
        <strain evidence="4">DSM 42118</strain>
    </source>
</reference>
<organism evidence="3 4">
    <name type="scientific">Streptomyces alkaliphilus</name>
    <dbReference type="NCBI Taxonomy" id="1472722"/>
    <lineage>
        <taxon>Bacteria</taxon>
        <taxon>Bacillati</taxon>
        <taxon>Actinomycetota</taxon>
        <taxon>Actinomycetes</taxon>
        <taxon>Kitasatosporales</taxon>
        <taxon>Streptomycetaceae</taxon>
        <taxon>Streptomyces</taxon>
    </lineage>
</organism>
<dbReference type="GO" id="GO:0003743">
    <property type="term" value="F:translation initiation factor activity"/>
    <property type="evidence" value="ECO:0007669"/>
    <property type="project" value="UniProtKB-KW"/>
</dbReference>
<evidence type="ECO:0000313" key="3">
    <source>
        <dbReference type="EMBL" id="MBB0247024.1"/>
    </source>
</evidence>
<feature type="compositionally biased region" description="Low complexity" evidence="1">
    <location>
        <begin position="1"/>
        <end position="19"/>
    </location>
</feature>
<dbReference type="Proteomes" id="UP000538929">
    <property type="component" value="Unassembled WGS sequence"/>
</dbReference>